<evidence type="ECO:0000313" key="8">
    <source>
        <dbReference type="EMBL" id="MCR8631223.1"/>
    </source>
</evidence>
<dbReference type="SUPFAM" id="SSF48208">
    <property type="entry name" value="Six-hairpin glycosidases"/>
    <property type="match status" value="1"/>
</dbReference>
<evidence type="ECO:0000256" key="3">
    <source>
        <dbReference type="ARBA" id="ARBA00022801"/>
    </source>
</evidence>
<dbReference type="RefSeq" id="WP_258212829.1">
    <property type="nucleotide sequence ID" value="NZ_JANQBD010000005.1"/>
</dbReference>
<feature type="domain" description="Bacterial alpha-L-rhamnosidase N-terminal" evidence="5">
    <location>
        <begin position="146"/>
        <end position="316"/>
    </location>
</feature>
<dbReference type="Gene3D" id="1.50.10.10">
    <property type="match status" value="1"/>
</dbReference>
<dbReference type="Proteomes" id="UP001300012">
    <property type="component" value="Unassembled WGS sequence"/>
</dbReference>
<feature type="domain" description="Alpha-L-rhamnosidase concanavalin-like" evidence="4">
    <location>
        <begin position="327"/>
        <end position="419"/>
    </location>
</feature>
<organism evidence="8 9">
    <name type="scientific">Paenibacillus radicis</name>
    <name type="common">ex Xue et al. 2023</name>
    <dbReference type="NCBI Taxonomy" id="2972489"/>
    <lineage>
        <taxon>Bacteria</taxon>
        <taxon>Bacillati</taxon>
        <taxon>Bacillota</taxon>
        <taxon>Bacilli</taxon>
        <taxon>Bacillales</taxon>
        <taxon>Paenibacillaceae</taxon>
        <taxon>Paenibacillus</taxon>
    </lineage>
</organism>
<name>A0ABT1YDF7_9BACL</name>
<dbReference type="InterPro" id="IPR035396">
    <property type="entry name" value="Bac_rhamnosid6H"/>
</dbReference>
<dbReference type="GO" id="GO:0016787">
    <property type="term" value="F:hydrolase activity"/>
    <property type="evidence" value="ECO:0007669"/>
    <property type="project" value="UniProtKB-KW"/>
</dbReference>
<evidence type="ECO:0000259" key="5">
    <source>
        <dbReference type="Pfam" id="PF08531"/>
    </source>
</evidence>
<keyword evidence="3 8" id="KW-0378">Hydrolase</keyword>
<dbReference type="Gene3D" id="2.60.40.10">
    <property type="entry name" value="Immunoglobulins"/>
    <property type="match status" value="1"/>
</dbReference>
<protein>
    <recommendedName>
        <fullName evidence="2">alpha-L-rhamnosidase</fullName>
        <ecNumber evidence="2">3.2.1.40</ecNumber>
    </recommendedName>
</protein>
<comment type="caution">
    <text evidence="8">The sequence shown here is derived from an EMBL/GenBank/DDBJ whole genome shotgun (WGS) entry which is preliminary data.</text>
</comment>
<dbReference type="Gene3D" id="2.60.120.260">
    <property type="entry name" value="Galactose-binding domain-like"/>
    <property type="match status" value="2"/>
</dbReference>
<keyword evidence="9" id="KW-1185">Reference proteome</keyword>
<evidence type="ECO:0000256" key="1">
    <source>
        <dbReference type="ARBA" id="ARBA00001445"/>
    </source>
</evidence>
<dbReference type="Pfam" id="PF25788">
    <property type="entry name" value="Ig_Rha78A_N"/>
    <property type="match status" value="1"/>
</dbReference>
<comment type="catalytic activity">
    <reaction evidence="1">
        <text>Hydrolysis of terminal non-reducing alpha-L-rhamnose residues in alpha-L-rhamnosides.</text>
        <dbReference type="EC" id="3.2.1.40"/>
    </reaction>
</comment>
<dbReference type="EMBL" id="JANQBD010000005">
    <property type="protein sequence ID" value="MCR8631223.1"/>
    <property type="molecule type" value="Genomic_DNA"/>
</dbReference>
<dbReference type="Pfam" id="PF05592">
    <property type="entry name" value="Bac_rhamnosid"/>
    <property type="match status" value="1"/>
</dbReference>
<gene>
    <name evidence="8" type="ORF">NV381_08425</name>
</gene>
<evidence type="ECO:0000313" key="9">
    <source>
        <dbReference type="Proteomes" id="UP001300012"/>
    </source>
</evidence>
<evidence type="ECO:0000259" key="4">
    <source>
        <dbReference type="Pfam" id="PF05592"/>
    </source>
</evidence>
<dbReference type="Pfam" id="PF17389">
    <property type="entry name" value="Bac_rhamnosid6H"/>
    <property type="match status" value="1"/>
</dbReference>
<reference evidence="8 9" key="1">
    <citation type="submission" date="2022-08" db="EMBL/GenBank/DDBJ databases">
        <title>Paenibacillus endoradicis sp. nov., Paenibacillus radicibacter sp. nov and Paenibacillus pararadicis sp. nov., three cold-adapted plant growth-promoting bacteria isolated from root of Larix gmelinii in Great Khingan.</title>
        <authorList>
            <person name="Xue H."/>
        </authorList>
    </citation>
    <scope>NUCLEOTIDE SEQUENCE [LARGE SCALE GENOMIC DNA]</scope>
    <source>
        <strain evidence="8 9">N5-1-1-5</strain>
    </source>
</reference>
<dbReference type="InterPro" id="IPR016007">
    <property type="entry name" value="Alpha_rhamnosid"/>
</dbReference>
<evidence type="ECO:0000256" key="2">
    <source>
        <dbReference type="ARBA" id="ARBA00012652"/>
    </source>
</evidence>
<proteinExistence type="predicted"/>
<dbReference type="InterPro" id="IPR012341">
    <property type="entry name" value="6hp_glycosidase-like_sf"/>
</dbReference>
<sequence length="906" mass="100969">MWVDELFVESKQCPIGIDVARPALGWSYKASSARSESQSAYRIRVSDKEEALQHGLGDVWDSGKVVSRRNVHIIYDGPALSSRKRYYWQVQVWDSAGQMTESSAAFWEMGLLTEKDWSAQWIGAADEEPSTRALPIFRYEFELDKPVVKARAYICGLGQYELRLNGGKVGDYVLDPGWTNYNKTCLYSTYDVTNEIREGANTIGVMLGNGFFNVTGGRYKKFKGSFGSLRCLVQLEVTYSDGSTVTIASSQDWRTAAGPITFACIYGGEDYDACREPIGWDQPDFLECSAWKQAAIVEPPAGQLKSQSLHPLKIMQTFKPISITQPAPGIYIADFGQNFSGWVEISVIGPKGAQITLSPGELLKENGCVNQKWTGSPYRFNYITSGSGLEVWSPRFSYSGFRYVQIEGAIPAKANENAVEDSPVLVRIEGQMIYPDTKNTGSFVSSDMTLNRTHEIINWAVLSNMKSIFTDCPHREKLGWLEQIHLMGPSVAYNNQIEALLTKTMEDMRDAQLPNGMVPTTAPEYVVFSEPWHCFRDSVSWGAAYVLTGWNLLRLYGNTRILTEHYDGMRAYVDYVTSTSAQLIVTNGLGDWYDVNDDGPGFAKNTPVSHTETAMYYHMVDVFTQISSFLSKTEETRQYAKLRDEIKLAFNEAFFNPETSQYATGSQTSNAMPLVLGLVDEPHREKVLSHLINNIRLHGYHTTAGDVGHRYVLLALAQSGHSDIIYKMARQTDYPSYGYQIAHGATTLTEAWDGPTVGKSQNHFMLGHLEEWLYRYLAGIDYVYEPSLDTYKITIQPALPGDLEAVTAEHSLPVGKVRVSWKRGSDNQFTLDVELPANCVGDIYIPAQALNHITVNGKPLEVTQAQAQGIEAASFEDGSARFSISSGQYHLVSSISAGRDSLSTRL</sequence>
<dbReference type="InterPro" id="IPR035398">
    <property type="entry name" value="Bac_rhamnosid_C"/>
</dbReference>
<dbReference type="PANTHER" id="PTHR33307:SF11">
    <property type="entry name" value="ALPHA-L-RHAMNOSIDASE"/>
    <property type="match status" value="1"/>
</dbReference>
<dbReference type="PIRSF" id="PIRSF010631">
    <property type="entry name" value="A-rhamnsds"/>
    <property type="match status" value="1"/>
</dbReference>
<dbReference type="InterPro" id="IPR008902">
    <property type="entry name" value="Rhamnosid_concanavalin"/>
</dbReference>
<dbReference type="Gene3D" id="2.60.420.10">
    <property type="entry name" value="Maltose phosphorylase, domain 3"/>
    <property type="match status" value="1"/>
</dbReference>
<dbReference type="EC" id="3.2.1.40" evidence="2"/>
<dbReference type="InterPro" id="IPR013783">
    <property type="entry name" value="Ig-like_fold"/>
</dbReference>
<dbReference type="Pfam" id="PF08531">
    <property type="entry name" value="Bac_rhamnosid_N"/>
    <property type="match status" value="1"/>
</dbReference>
<feature type="domain" description="Alpha-L-rhamnosidase six-hairpin glycosidase" evidence="6">
    <location>
        <begin position="439"/>
        <end position="776"/>
    </location>
</feature>
<dbReference type="InterPro" id="IPR008928">
    <property type="entry name" value="6-hairpin_glycosidase_sf"/>
</dbReference>
<dbReference type="PANTHER" id="PTHR33307">
    <property type="entry name" value="ALPHA-RHAMNOSIDASE (EUROFUNG)"/>
    <property type="match status" value="1"/>
</dbReference>
<accession>A0ABT1YDF7</accession>
<evidence type="ECO:0000259" key="7">
    <source>
        <dbReference type="Pfam" id="PF17390"/>
    </source>
</evidence>
<dbReference type="Pfam" id="PF17390">
    <property type="entry name" value="Bac_rhamnosid_C"/>
    <property type="match status" value="1"/>
</dbReference>
<evidence type="ECO:0000259" key="6">
    <source>
        <dbReference type="Pfam" id="PF17389"/>
    </source>
</evidence>
<feature type="domain" description="Alpha-L-rhamnosidase C-terminal" evidence="7">
    <location>
        <begin position="792"/>
        <end position="854"/>
    </location>
</feature>
<dbReference type="InterPro" id="IPR013737">
    <property type="entry name" value="Bac_rhamnosid_N"/>
</dbReference>